<proteinExistence type="inferred from homology"/>
<keyword evidence="4" id="KW-0808">Transferase</keyword>
<accession>A0ABN7SBE5</accession>
<evidence type="ECO:0000256" key="3">
    <source>
        <dbReference type="ARBA" id="ARBA00022676"/>
    </source>
</evidence>
<reference evidence="11 12" key="1">
    <citation type="submission" date="2021-04" db="EMBL/GenBank/DDBJ databases">
        <authorList>
            <person name="Bliznina A."/>
        </authorList>
    </citation>
    <scope>NUCLEOTIDE SEQUENCE [LARGE SCALE GENOMIC DNA]</scope>
</reference>
<dbReference type="InterPro" id="IPR003406">
    <property type="entry name" value="Glyco_trans_14"/>
</dbReference>
<evidence type="ECO:0000256" key="5">
    <source>
        <dbReference type="ARBA" id="ARBA00022692"/>
    </source>
</evidence>
<protein>
    <submittedName>
        <fullName evidence="11">Oidioi.mRNA.OKI2018_I69.XSR.g13708.t1.cds</fullName>
    </submittedName>
</protein>
<keyword evidence="8" id="KW-0472">Membrane</keyword>
<evidence type="ECO:0000256" key="9">
    <source>
        <dbReference type="ARBA" id="ARBA00023180"/>
    </source>
</evidence>
<evidence type="ECO:0000256" key="1">
    <source>
        <dbReference type="ARBA" id="ARBA00004606"/>
    </source>
</evidence>
<dbReference type="Pfam" id="PF02485">
    <property type="entry name" value="Branch"/>
    <property type="match status" value="1"/>
</dbReference>
<comment type="similarity">
    <text evidence="10">Belongs to the glycosyltransferase 14 family.</text>
</comment>
<keyword evidence="12" id="KW-1185">Reference proteome</keyword>
<evidence type="ECO:0000256" key="10">
    <source>
        <dbReference type="ARBA" id="ARBA00038150"/>
    </source>
</evidence>
<organism evidence="11 12">
    <name type="scientific">Oikopleura dioica</name>
    <name type="common">Tunicate</name>
    <dbReference type="NCBI Taxonomy" id="34765"/>
    <lineage>
        <taxon>Eukaryota</taxon>
        <taxon>Metazoa</taxon>
        <taxon>Chordata</taxon>
        <taxon>Tunicata</taxon>
        <taxon>Appendicularia</taxon>
        <taxon>Copelata</taxon>
        <taxon>Oikopleuridae</taxon>
        <taxon>Oikopleura</taxon>
    </lineage>
</organism>
<dbReference type="Proteomes" id="UP001158576">
    <property type="component" value="Chromosome XSR"/>
</dbReference>
<gene>
    <name evidence="11" type="ORF">OKIOD_LOCUS5266</name>
</gene>
<evidence type="ECO:0000256" key="2">
    <source>
        <dbReference type="ARBA" id="ARBA00004922"/>
    </source>
</evidence>
<evidence type="ECO:0000256" key="6">
    <source>
        <dbReference type="ARBA" id="ARBA00022968"/>
    </source>
</evidence>
<dbReference type="PANTHER" id="PTHR19297">
    <property type="entry name" value="GLYCOSYLTRANSFERASE 14 FAMILY MEMBER"/>
    <property type="match status" value="1"/>
</dbReference>
<evidence type="ECO:0000256" key="7">
    <source>
        <dbReference type="ARBA" id="ARBA00022989"/>
    </source>
</evidence>
<comment type="pathway">
    <text evidence="2">Protein modification; protein glycosylation.</text>
</comment>
<dbReference type="PANTHER" id="PTHR19297:SF191">
    <property type="entry name" value="PROTEIN XYLOSYLTRANSFERASE"/>
    <property type="match status" value="1"/>
</dbReference>
<sequence>MPDSVLTEKTERECSAFIDERGYITSPLSAEEENYPIAYSIVAYEKAGEVERLLRSIYRPQNVYCIHADKKSEKSFYEALEGLASCFPNVILASKRETVVYAHYSRLQADFNCMEDLLNFPVNWKYHINLCGTDFPLKTNAEIVRYLQFIEPSNEIESWPMSKMKKDRIAFAHNLVDGRKLYISKKKGDAKSPPPHEVPEFAGSAYNILSRAFVDYVMTDEKIQDLKEWSKDVFSPDEFFWAALGRFPLAPGSIPPTGIFNKNEFQSLARLTKWQTHVKNGQYPRCHGEYRHDVCVYGAGDLSWLLEQKHLFANKFSAWTDELALQCLEKILREREIKNSQDV</sequence>
<evidence type="ECO:0000313" key="12">
    <source>
        <dbReference type="Proteomes" id="UP001158576"/>
    </source>
</evidence>
<comment type="subcellular location">
    <subcellularLocation>
        <location evidence="1">Membrane</location>
        <topology evidence="1">Single-pass type II membrane protein</topology>
    </subcellularLocation>
</comment>
<dbReference type="EMBL" id="OU015569">
    <property type="protein sequence ID" value="CAG5094610.1"/>
    <property type="molecule type" value="Genomic_DNA"/>
</dbReference>
<name>A0ABN7SBE5_OIKDI</name>
<evidence type="ECO:0000256" key="4">
    <source>
        <dbReference type="ARBA" id="ARBA00022679"/>
    </source>
</evidence>
<keyword evidence="3" id="KW-0328">Glycosyltransferase</keyword>
<keyword evidence="7" id="KW-1133">Transmembrane helix</keyword>
<keyword evidence="6" id="KW-0735">Signal-anchor</keyword>
<evidence type="ECO:0000256" key="8">
    <source>
        <dbReference type="ARBA" id="ARBA00023136"/>
    </source>
</evidence>
<keyword evidence="9" id="KW-0325">Glycoprotein</keyword>
<evidence type="ECO:0000313" key="11">
    <source>
        <dbReference type="EMBL" id="CAG5094610.1"/>
    </source>
</evidence>
<keyword evidence="5" id="KW-0812">Transmembrane</keyword>